<comment type="similarity">
    <text evidence="1">Belongs to the UPF0246 family.</text>
</comment>
<dbReference type="HAMAP" id="MF_00652">
    <property type="entry name" value="UPF0246"/>
    <property type="match status" value="1"/>
</dbReference>
<dbReference type="GO" id="GO:0033194">
    <property type="term" value="P:response to hydroperoxide"/>
    <property type="evidence" value="ECO:0007669"/>
    <property type="project" value="TreeGrafter"/>
</dbReference>
<dbReference type="PANTHER" id="PTHR30283">
    <property type="entry name" value="PEROXIDE STRESS RESPONSE PROTEIN YAAA"/>
    <property type="match status" value="1"/>
</dbReference>
<dbReference type="NCBIfam" id="NF002542">
    <property type="entry name" value="PRK02101.1-3"/>
    <property type="match status" value="1"/>
</dbReference>
<dbReference type="InterPro" id="IPR005583">
    <property type="entry name" value="YaaA"/>
</dbReference>
<dbReference type="RefSeq" id="WP_088593839.1">
    <property type="nucleotide sequence ID" value="NZ_CP022022.1"/>
</dbReference>
<dbReference type="KEGG" id="capn:CBG49_06375"/>
<evidence type="ECO:0000313" key="3">
    <source>
        <dbReference type="Proteomes" id="UP000197007"/>
    </source>
</evidence>
<dbReference type="PANTHER" id="PTHR30283:SF4">
    <property type="entry name" value="PEROXIDE STRESS RESISTANCE PROTEIN YAAA"/>
    <property type="match status" value="1"/>
</dbReference>
<dbReference type="Pfam" id="PF03883">
    <property type="entry name" value="H2O2_YaaD"/>
    <property type="match status" value="1"/>
</dbReference>
<dbReference type="EMBL" id="CP022022">
    <property type="protein sequence ID" value="ASF42730.1"/>
    <property type="molecule type" value="Genomic_DNA"/>
</dbReference>
<protein>
    <recommendedName>
        <fullName evidence="1">UPF0246 protein CBG49_06375</fullName>
    </recommendedName>
</protein>
<dbReference type="GO" id="GO:0005829">
    <property type="term" value="C:cytosol"/>
    <property type="evidence" value="ECO:0007669"/>
    <property type="project" value="TreeGrafter"/>
</dbReference>
<evidence type="ECO:0000256" key="1">
    <source>
        <dbReference type="HAMAP-Rule" id="MF_00652"/>
    </source>
</evidence>
<gene>
    <name evidence="2" type="ORF">CBG49_06375</name>
</gene>
<evidence type="ECO:0000313" key="2">
    <source>
        <dbReference type="EMBL" id="ASF42730.1"/>
    </source>
</evidence>
<reference evidence="3" key="1">
    <citation type="submission" date="2017-06" db="EMBL/GenBank/DDBJ databases">
        <title>Complete genome sequence of Capnocytophaga sp. KCOM 1579 (=ChDC OS43) isolated from a human refractory periapical abscess lesion.</title>
        <authorList>
            <person name="Kook J.-K."/>
            <person name="Park S.-N."/>
            <person name="Lim Y.K."/>
            <person name="Roh H."/>
        </authorList>
    </citation>
    <scope>NUCLEOTIDE SEQUENCE [LARGE SCALE GENOMIC DNA]</scope>
    <source>
        <strain evidence="3">ChDC OS43</strain>
    </source>
</reference>
<dbReference type="AlphaFoldDB" id="A0A1Z4BNB6"/>
<dbReference type="Proteomes" id="UP000197007">
    <property type="component" value="Chromosome"/>
</dbReference>
<proteinExistence type="inferred from homology"/>
<accession>A0A1Z4BNB6</accession>
<name>A0A1Z4BNB6_9FLAO</name>
<sequence length="252" mass="28343">MKIVISPAKTINETSVLPTERYSTAIFPKEIAEVHAALKPLSPKKLSDLMGISSKLAELNWQRNQTFAMPFTPENARPALFAYDGDVYEGLDAYSLSEAQIDKLQESLRILSGLYGVLKPLDLIAPYRLEMGIKLPIGKAANLYAFWKEKITQALNNELQEGELFINLASEEYFKAIDTTKLKATVITPIFKDYKGDTLKIISFYAKKARGRMVRFLAENEIHSVEDLKGFNADGYAFAEQFSKGNTLVFIR</sequence>
<keyword evidence="3" id="KW-1185">Reference proteome</keyword>
<organism evidence="2 3">
    <name type="scientific">Capnocytophaga endodontalis</name>
    <dbReference type="NCBI Taxonomy" id="2708117"/>
    <lineage>
        <taxon>Bacteria</taxon>
        <taxon>Pseudomonadati</taxon>
        <taxon>Bacteroidota</taxon>
        <taxon>Flavobacteriia</taxon>
        <taxon>Flavobacteriales</taxon>
        <taxon>Flavobacteriaceae</taxon>
        <taxon>Capnocytophaga</taxon>
    </lineage>
</organism>